<accession>A0AAD6SI07</accession>
<evidence type="ECO:0000313" key="2">
    <source>
        <dbReference type="Proteomes" id="UP001218188"/>
    </source>
</evidence>
<evidence type="ECO:0000313" key="1">
    <source>
        <dbReference type="EMBL" id="KAJ7027840.1"/>
    </source>
</evidence>
<reference evidence="1" key="1">
    <citation type="submission" date="2023-03" db="EMBL/GenBank/DDBJ databases">
        <title>Massive genome expansion in bonnet fungi (Mycena s.s.) driven by repeated elements and novel gene families across ecological guilds.</title>
        <authorList>
            <consortium name="Lawrence Berkeley National Laboratory"/>
            <person name="Harder C.B."/>
            <person name="Miyauchi S."/>
            <person name="Viragh M."/>
            <person name="Kuo A."/>
            <person name="Thoen E."/>
            <person name="Andreopoulos B."/>
            <person name="Lu D."/>
            <person name="Skrede I."/>
            <person name="Drula E."/>
            <person name="Henrissat B."/>
            <person name="Morin E."/>
            <person name="Kohler A."/>
            <person name="Barry K."/>
            <person name="LaButti K."/>
            <person name="Morin E."/>
            <person name="Salamov A."/>
            <person name="Lipzen A."/>
            <person name="Mereny Z."/>
            <person name="Hegedus B."/>
            <person name="Baldrian P."/>
            <person name="Stursova M."/>
            <person name="Weitz H."/>
            <person name="Taylor A."/>
            <person name="Grigoriev I.V."/>
            <person name="Nagy L.G."/>
            <person name="Martin F."/>
            <person name="Kauserud H."/>
        </authorList>
    </citation>
    <scope>NUCLEOTIDE SEQUENCE</scope>
    <source>
        <strain evidence="1">CBHHK200</strain>
    </source>
</reference>
<dbReference type="EMBL" id="JARJCM010000119">
    <property type="protein sequence ID" value="KAJ7027840.1"/>
    <property type="molecule type" value="Genomic_DNA"/>
</dbReference>
<proteinExistence type="predicted"/>
<keyword evidence="2" id="KW-1185">Reference proteome</keyword>
<gene>
    <name evidence="1" type="ORF">C8F04DRAFT_1292527</name>
</gene>
<organism evidence="1 2">
    <name type="scientific">Mycena alexandri</name>
    <dbReference type="NCBI Taxonomy" id="1745969"/>
    <lineage>
        <taxon>Eukaryota</taxon>
        <taxon>Fungi</taxon>
        <taxon>Dikarya</taxon>
        <taxon>Basidiomycota</taxon>
        <taxon>Agaricomycotina</taxon>
        <taxon>Agaricomycetes</taxon>
        <taxon>Agaricomycetidae</taxon>
        <taxon>Agaricales</taxon>
        <taxon>Marasmiineae</taxon>
        <taxon>Mycenaceae</taxon>
        <taxon>Mycena</taxon>
    </lineage>
</organism>
<sequence length="289" mass="33217">MLIQSCRHALMLWVSQEHNMRSTATFASWMPPTALLLKSKSFDVAPLLHAATALENNEQDDEEDVFSSNNEPDVTLERPPVLSRCRRTPHRVIPENKQVKYSAKKHRTLHELTVIGTVGFQLIHWDSITARSNVEAHGRIIAVLMGHPNDPSYVTAVSAAYATMASEQEPMCAFPHEQRRARRDLQWLLGNHNVIRMPIYASATFNLWTLKVSRYYGEHNEQLRTCFPDLKPNFPKSYTAGGLTRYVDNRFRTERELEAEDPAEYARLEDLLWMDLLSIVEELLEDVES</sequence>
<protein>
    <submittedName>
        <fullName evidence="1">Uncharacterized protein</fullName>
    </submittedName>
</protein>
<comment type="caution">
    <text evidence="1">The sequence shown here is derived from an EMBL/GenBank/DDBJ whole genome shotgun (WGS) entry which is preliminary data.</text>
</comment>
<dbReference type="AlphaFoldDB" id="A0AAD6SI07"/>
<dbReference type="Proteomes" id="UP001218188">
    <property type="component" value="Unassembled WGS sequence"/>
</dbReference>
<name>A0AAD6SI07_9AGAR</name>